<gene>
    <name evidence="9 11" type="primary">lnt</name>
    <name evidence="11" type="ORF">GCM10016455_17500</name>
</gene>
<comment type="caution">
    <text evidence="11">The sequence shown here is derived from an EMBL/GenBank/DDBJ whole genome shotgun (WGS) entry which is preliminary data.</text>
</comment>
<comment type="catalytic activity">
    <reaction evidence="9">
        <text>N-terminal S-1,2-diacyl-sn-glyceryl-L-cysteinyl-[lipoprotein] + a glycerophospholipid = N-acyl-S-1,2-diacyl-sn-glyceryl-L-cysteinyl-[lipoprotein] + a 2-acyl-sn-glycero-3-phospholipid + H(+)</text>
        <dbReference type="Rhea" id="RHEA:48228"/>
        <dbReference type="Rhea" id="RHEA-COMP:14681"/>
        <dbReference type="Rhea" id="RHEA-COMP:14684"/>
        <dbReference type="ChEBI" id="CHEBI:15378"/>
        <dbReference type="ChEBI" id="CHEBI:136912"/>
        <dbReference type="ChEBI" id="CHEBI:140656"/>
        <dbReference type="ChEBI" id="CHEBI:140657"/>
        <dbReference type="ChEBI" id="CHEBI:140660"/>
        <dbReference type="EC" id="2.3.1.269"/>
    </reaction>
</comment>
<keyword evidence="7 9" id="KW-0472">Membrane</keyword>
<evidence type="ECO:0000313" key="12">
    <source>
        <dbReference type="Proteomes" id="UP000609802"/>
    </source>
</evidence>
<comment type="subcellular location">
    <subcellularLocation>
        <location evidence="1 9">Cell membrane</location>
        <topology evidence="1 9">Multi-pass membrane protein</topology>
    </subcellularLocation>
</comment>
<evidence type="ECO:0000256" key="5">
    <source>
        <dbReference type="ARBA" id="ARBA00022692"/>
    </source>
</evidence>
<protein>
    <recommendedName>
        <fullName evidence="9">Apolipoprotein N-acyltransferase</fullName>
        <shortName evidence="9">ALP N-acyltransferase</shortName>
        <ecNumber evidence="9">2.3.1.269</ecNumber>
    </recommendedName>
</protein>
<proteinExistence type="inferred from homology"/>
<evidence type="ECO:0000256" key="9">
    <source>
        <dbReference type="HAMAP-Rule" id="MF_01148"/>
    </source>
</evidence>
<organism evidence="11 12">
    <name type="scientific">Aliiroseovarius zhejiangensis</name>
    <dbReference type="NCBI Taxonomy" id="1632025"/>
    <lineage>
        <taxon>Bacteria</taxon>
        <taxon>Pseudomonadati</taxon>
        <taxon>Pseudomonadota</taxon>
        <taxon>Alphaproteobacteria</taxon>
        <taxon>Rhodobacterales</taxon>
        <taxon>Paracoccaceae</taxon>
        <taxon>Aliiroseovarius</taxon>
    </lineage>
</organism>
<keyword evidence="6 9" id="KW-1133">Transmembrane helix</keyword>
<evidence type="ECO:0000256" key="7">
    <source>
        <dbReference type="ARBA" id="ARBA00023136"/>
    </source>
</evidence>
<sequence>MTDRPRLAGVRAVLASAALGAVASLGHAPVSWPAFTLIGLAAGIFLILRSMSPLQAGWRAWGLAAGYFGVTLSWLVEPFFVDAARHGWMAPFALFFMAAGLALLWGGAVALAHRISAPSLRWLSVAFALTGAEVIRGWIFTGFPWGSPGHVWIDTPYAQLAAYIGASGLGALTFLMAALLAQIAVPGQFARVRLLLAALGAVSAVGGFVAGQALENEPLPDDRDVTLRLVQPNAPQHLKWHRDHAYDFVRRQIDLTAATPSPGQPRPDLVIWPETAVPTLLDWTDDLRPAMAEAAQGAPVLFGVQRGDAMQYYNSLALIGPDGAVQASYDKHHLVPFGEYIPLGDWLDEFGISAFAARAGNGYSAGPGARLMDTGVAGNVLPLICYEAIFPRDIRAAPRRADWILHATNDAWFGDYSMPFQHLAQARFRAIEFGLPVIRVANTGISAVIDARGQLRDALALGRAGFLDASLPGAAPPTPYSRHGDLPLTVLITVALFGLLARRVTKAR</sequence>
<dbReference type="PROSITE" id="PS50263">
    <property type="entry name" value="CN_HYDROLASE"/>
    <property type="match status" value="1"/>
</dbReference>
<dbReference type="InterPro" id="IPR003010">
    <property type="entry name" value="C-N_Hydrolase"/>
</dbReference>
<feature type="transmembrane region" description="Helical" evidence="9">
    <location>
        <begin position="30"/>
        <end position="48"/>
    </location>
</feature>
<comment type="function">
    <text evidence="9">Catalyzes the phospholipid dependent N-acylation of the N-terminal cysteine of apolipoprotein, the last step in lipoprotein maturation.</text>
</comment>
<dbReference type="PANTHER" id="PTHR38686:SF1">
    <property type="entry name" value="APOLIPOPROTEIN N-ACYLTRANSFERASE"/>
    <property type="match status" value="1"/>
</dbReference>
<dbReference type="CDD" id="cd07571">
    <property type="entry name" value="ALP_N-acyl_transferase"/>
    <property type="match status" value="1"/>
</dbReference>
<dbReference type="InterPro" id="IPR045378">
    <property type="entry name" value="LNT_N"/>
</dbReference>
<dbReference type="Gene3D" id="3.60.110.10">
    <property type="entry name" value="Carbon-nitrogen hydrolase"/>
    <property type="match status" value="1"/>
</dbReference>
<accession>A0ABQ3IY63</accession>
<dbReference type="SUPFAM" id="SSF56317">
    <property type="entry name" value="Carbon-nitrogen hydrolase"/>
    <property type="match status" value="1"/>
</dbReference>
<feature type="transmembrane region" description="Helical" evidence="9">
    <location>
        <begin position="60"/>
        <end position="76"/>
    </location>
</feature>
<evidence type="ECO:0000256" key="4">
    <source>
        <dbReference type="ARBA" id="ARBA00022679"/>
    </source>
</evidence>
<dbReference type="EMBL" id="BNCH01000003">
    <property type="protein sequence ID" value="GHE97508.1"/>
    <property type="molecule type" value="Genomic_DNA"/>
</dbReference>
<feature type="transmembrane region" description="Helical" evidence="9">
    <location>
        <begin position="122"/>
        <end position="140"/>
    </location>
</feature>
<keyword evidence="8 9" id="KW-0012">Acyltransferase</keyword>
<evidence type="ECO:0000259" key="10">
    <source>
        <dbReference type="PROSITE" id="PS50263"/>
    </source>
</evidence>
<dbReference type="HAMAP" id="MF_01148">
    <property type="entry name" value="Lnt"/>
    <property type="match status" value="1"/>
</dbReference>
<evidence type="ECO:0000256" key="3">
    <source>
        <dbReference type="ARBA" id="ARBA00022475"/>
    </source>
</evidence>
<name>A0ABQ3IY63_9RHOB</name>
<dbReference type="Pfam" id="PF00795">
    <property type="entry name" value="CN_hydrolase"/>
    <property type="match status" value="1"/>
</dbReference>
<keyword evidence="5 9" id="KW-0812">Transmembrane</keyword>
<comment type="pathway">
    <text evidence="9">Protein modification; lipoprotein biosynthesis (N-acyl transfer).</text>
</comment>
<dbReference type="InterPro" id="IPR036526">
    <property type="entry name" value="C-N_Hydrolase_sf"/>
</dbReference>
<feature type="transmembrane region" description="Helical" evidence="9">
    <location>
        <begin position="160"/>
        <end position="180"/>
    </location>
</feature>
<comment type="similarity">
    <text evidence="2 9">Belongs to the CN hydrolase family. Apolipoprotein N-acyltransferase subfamily.</text>
</comment>
<dbReference type="PANTHER" id="PTHR38686">
    <property type="entry name" value="APOLIPOPROTEIN N-ACYLTRANSFERASE"/>
    <property type="match status" value="1"/>
</dbReference>
<evidence type="ECO:0000256" key="8">
    <source>
        <dbReference type="ARBA" id="ARBA00023315"/>
    </source>
</evidence>
<feature type="transmembrane region" description="Helical" evidence="9">
    <location>
        <begin position="192"/>
        <end position="214"/>
    </location>
</feature>
<evidence type="ECO:0000313" key="11">
    <source>
        <dbReference type="EMBL" id="GHE97508.1"/>
    </source>
</evidence>
<dbReference type="EC" id="2.3.1.269" evidence="9"/>
<keyword evidence="3 9" id="KW-1003">Cell membrane</keyword>
<feature type="transmembrane region" description="Helical" evidence="9">
    <location>
        <begin position="88"/>
        <end position="110"/>
    </location>
</feature>
<keyword evidence="4 9" id="KW-0808">Transferase</keyword>
<dbReference type="Pfam" id="PF20154">
    <property type="entry name" value="LNT_N"/>
    <property type="match status" value="1"/>
</dbReference>
<dbReference type="InterPro" id="IPR004563">
    <property type="entry name" value="Apolipo_AcylTrfase"/>
</dbReference>
<feature type="domain" description="CN hydrolase" evidence="10">
    <location>
        <begin position="230"/>
        <end position="473"/>
    </location>
</feature>
<evidence type="ECO:0000256" key="1">
    <source>
        <dbReference type="ARBA" id="ARBA00004651"/>
    </source>
</evidence>
<dbReference type="RefSeq" id="WP_191286131.1">
    <property type="nucleotide sequence ID" value="NZ_BNCH01000003.1"/>
</dbReference>
<evidence type="ECO:0000256" key="6">
    <source>
        <dbReference type="ARBA" id="ARBA00022989"/>
    </source>
</evidence>
<evidence type="ECO:0000256" key="2">
    <source>
        <dbReference type="ARBA" id="ARBA00010065"/>
    </source>
</evidence>
<dbReference type="NCBIfam" id="TIGR00546">
    <property type="entry name" value="lnt"/>
    <property type="match status" value="1"/>
</dbReference>
<dbReference type="Proteomes" id="UP000609802">
    <property type="component" value="Unassembled WGS sequence"/>
</dbReference>
<keyword evidence="12" id="KW-1185">Reference proteome</keyword>
<reference evidence="12" key="1">
    <citation type="journal article" date="2019" name="Int. J. Syst. Evol. Microbiol.">
        <title>The Global Catalogue of Microorganisms (GCM) 10K type strain sequencing project: providing services to taxonomists for standard genome sequencing and annotation.</title>
        <authorList>
            <consortium name="The Broad Institute Genomics Platform"/>
            <consortium name="The Broad Institute Genome Sequencing Center for Infectious Disease"/>
            <person name="Wu L."/>
            <person name="Ma J."/>
        </authorList>
    </citation>
    <scope>NUCLEOTIDE SEQUENCE [LARGE SCALE GENOMIC DNA]</scope>
    <source>
        <strain evidence="12">KCTC 42443</strain>
    </source>
</reference>